<dbReference type="InterPro" id="IPR000620">
    <property type="entry name" value="EamA_dom"/>
</dbReference>
<dbReference type="Pfam" id="PF00892">
    <property type="entry name" value="EamA"/>
    <property type="match status" value="2"/>
</dbReference>
<feature type="transmembrane region" description="Helical" evidence="7">
    <location>
        <begin position="126"/>
        <end position="144"/>
    </location>
</feature>
<comment type="caution">
    <text evidence="9">The sequence shown here is derived from an EMBL/GenBank/DDBJ whole genome shotgun (WGS) entry which is preliminary data.</text>
</comment>
<evidence type="ECO:0000313" key="9">
    <source>
        <dbReference type="EMBL" id="TPW42830.1"/>
    </source>
</evidence>
<dbReference type="InterPro" id="IPR037185">
    <property type="entry name" value="EmrE-like"/>
</dbReference>
<dbReference type="EMBL" id="VHQI01000004">
    <property type="protein sequence ID" value="TPW42830.1"/>
    <property type="molecule type" value="Genomic_DNA"/>
</dbReference>
<feature type="domain" description="EamA" evidence="8">
    <location>
        <begin position="160"/>
        <end position="294"/>
    </location>
</feature>
<comment type="similarity">
    <text evidence="2">Belongs to the EamA transporter family.</text>
</comment>
<proteinExistence type="inferred from homology"/>
<dbReference type="OrthoDB" id="9787117at2"/>
<feature type="transmembrane region" description="Helical" evidence="7">
    <location>
        <begin position="187"/>
        <end position="210"/>
    </location>
</feature>
<keyword evidence="3" id="KW-1003">Cell membrane</keyword>
<feature type="transmembrane region" description="Helical" evidence="7">
    <location>
        <begin position="277"/>
        <end position="297"/>
    </location>
</feature>
<dbReference type="GO" id="GO:0016020">
    <property type="term" value="C:membrane"/>
    <property type="evidence" value="ECO:0007669"/>
    <property type="project" value="UniProtKB-SubCell"/>
</dbReference>
<keyword evidence="10" id="KW-1185">Reference proteome</keyword>
<evidence type="ECO:0000259" key="8">
    <source>
        <dbReference type="Pfam" id="PF00892"/>
    </source>
</evidence>
<evidence type="ECO:0000256" key="2">
    <source>
        <dbReference type="ARBA" id="ARBA00007362"/>
    </source>
</evidence>
<dbReference type="PANTHER" id="PTHR32322:SF2">
    <property type="entry name" value="EAMA DOMAIN-CONTAINING PROTEIN"/>
    <property type="match status" value="1"/>
</dbReference>
<dbReference type="AlphaFoldDB" id="A0A506VC68"/>
<reference evidence="9 10" key="1">
    <citation type="submission" date="2019-06" db="EMBL/GenBank/DDBJ databases">
        <authorList>
            <person name="Yang Y."/>
        </authorList>
    </citation>
    <scope>NUCLEOTIDE SEQUENCE [LARGE SCALE GENOMIC DNA]</scope>
    <source>
        <strain evidence="9 10">BIT-26</strain>
    </source>
</reference>
<keyword evidence="5 7" id="KW-1133">Transmembrane helix</keyword>
<protein>
    <submittedName>
        <fullName evidence="9">EamA family transporter</fullName>
    </submittedName>
</protein>
<evidence type="ECO:0000256" key="3">
    <source>
        <dbReference type="ARBA" id="ARBA00022475"/>
    </source>
</evidence>
<dbReference type="SUPFAM" id="SSF103481">
    <property type="entry name" value="Multidrug resistance efflux transporter EmrE"/>
    <property type="match status" value="2"/>
</dbReference>
<keyword evidence="6 7" id="KW-0472">Membrane</keyword>
<feature type="transmembrane region" description="Helical" evidence="7">
    <location>
        <begin position="93"/>
        <end position="114"/>
    </location>
</feature>
<feature type="transmembrane region" description="Helical" evidence="7">
    <location>
        <begin position="156"/>
        <end position="175"/>
    </location>
</feature>
<feature type="transmembrane region" description="Helical" evidence="7">
    <location>
        <begin position="222"/>
        <end position="240"/>
    </location>
</feature>
<organism evidence="9 10">
    <name type="scientific">Mixta tenebrionis</name>
    <dbReference type="NCBI Taxonomy" id="2562439"/>
    <lineage>
        <taxon>Bacteria</taxon>
        <taxon>Pseudomonadati</taxon>
        <taxon>Pseudomonadota</taxon>
        <taxon>Gammaproteobacteria</taxon>
        <taxon>Enterobacterales</taxon>
        <taxon>Erwiniaceae</taxon>
        <taxon>Mixta</taxon>
    </lineage>
</organism>
<evidence type="ECO:0000256" key="5">
    <source>
        <dbReference type="ARBA" id="ARBA00022989"/>
    </source>
</evidence>
<evidence type="ECO:0000256" key="4">
    <source>
        <dbReference type="ARBA" id="ARBA00022692"/>
    </source>
</evidence>
<dbReference type="RefSeq" id="WP_141175801.1">
    <property type="nucleotide sequence ID" value="NZ_JBHUFX010000011.1"/>
</dbReference>
<name>A0A506VC68_9GAMM</name>
<dbReference type="PANTHER" id="PTHR32322">
    <property type="entry name" value="INNER MEMBRANE TRANSPORTER"/>
    <property type="match status" value="1"/>
</dbReference>
<accession>A0A506VC68</accession>
<dbReference type="InterPro" id="IPR050638">
    <property type="entry name" value="AA-Vitamin_Transporters"/>
</dbReference>
<sequence>MPATESRLAGIGGVFIAAMVWGTTGTAATFAPALSPLAVGAVAMGVGGLLQGAIALAAIRRQRRLMARQWRYLLTGALAVALYPLAFYTSMRFAGVTVGTVISIGSAPLFSALIEYRLDGLRLTKQWLLGATVGLLGMILLCFAERGEQGAGGEAGLAPIGILLGLLAGFTYALYSWSARRLMQRKLAPRAAMGATFGAGGLLLMPVLWLTGAPLFTAWHNAAVGLYMALVPMFIGYICYGYGLARISASTATTITLLEPVVAALLAVLLVGERLPLSGWGGVALIILCLAIITLPAEKLALRARRQPDGG</sequence>
<keyword evidence="4 7" id="KW-0812">Transmembrane</keyword>
<evidence type="ECO:0000256" key="7">
    <source>
        <dbReference type="SAM" id="Phobius"/>
    </source>
</evidence>
<comment type="subcellular location">
    <subcellularLocation>
        <location evidence="1">Cell membrane</location>
        <topology evidence="1">Multi-pass membrane protein</topology>
    </subcellularLocation>
</comment>
<evidence type="ECO:0000256" key="6">
    <source>
        <dbReference type="ARBA" id="ARBA00023136"/>
    </source>
</evidence>
<dbReference type="Gene3D" id="1.10.3730.20">
    <property type="match status" value="1"/>
</dbReference>
<gene>
    <name evidence="9" type="ORF">FKM52_08655</name>
</gene>
<feature type="domain" description="EamA" evidence="8">
    <location>
        <begin position="10"/>
        <end position="141"/>
    </location>
</feature>
<evidence type="ECO:0000256" key="1">
    <source>
        <dbReference type="ARBA" id="ARBA00004651"/>
    </source>
</evidence>
<feature type="transmembrane region" description="Helical" evidence="7">
    <location>
        <begin position="70"/>
        <end position="87"/>
    </location>
</feature>
<feature type="transmembrane region" description="Helical" evidence="7">
    <location>
        <begin position="252"/>
        <end position="271"/>
    </location>
</feature>
<evidence type="ECO:0000313" key="10">
    <source>
        <dbReference type="Proteomes" id="UP000319523"/>
    </source>
</evidence>
<feature type="transmembrane region" description="Helical" evidence="7">
    <location>
        <begin position="37"/>
        <end position="58"/>
    </location>
</feature>
<dbReference type="Proteomes" id="UP000319523">
    <property type="component" value="Unassembled WGS sequence"/>
</dbReference>